<evidence type="ECO:0000313" key="1">
    <source>
        <dbReference type="EMBL" id="EFF63516.1"/>
    </source>
</evidence>
<gene>
    <name evidence="1" type="ORF">CUW_1332</name>
</gene>
<dbReference type="SUPFAM" id="SSF53795">
    <property type="entry name" value="PEP carboxykinase-like"/>
    <property type="match status" value="1"/>
</dbReference>
<dbReference type="Proteomes" id="UP000002938">
    <property type="component" value="Unassembled WGS sequence"/>
</dbReference>
<comment type="caution">
    <text evidence="1">The sequence shown here is derived from an EMBL/GenBank/DDBJ whole genome shotgun (WGS) entry which is preliminary data.</text>
</comment>
<evidence type="ECO:0000313" key="2">
    <source>
        <dbReference type="Proteomes" id="UP000002938"/>
    </source>
</evidence>
<organism evidence="1 2">
    <name type="scientific">Turicibacter sanguinis PC909</name>
    <dbReference type="NCBI Taxonomy" id="702450"/>
    <lineage>
        <taxon>Bacteria</taxon>
        <taxon>Bacillati</taxon>
        <taxon>Bacillota</taxon>
        <taxon>Erysipelotrichia</taxon>
        <taxon>Erysipelotrichales</taxon>
        <taxon>Turicibacteraceae</taxon>
        <taxon>Turicibacter</taxon>
    </lineage>
</organism>
<evidence type="ECO:0008006" key="3">
    <source>
        <dbReference type="Google" id="ProtNLM"/>
    </source>
</evidence>
<sequence>MKPQFELERNTAVINFSAHYCNTEDELLNSQGFEKVLTRFLNRLKKKESPIYEQLVYVCGENRVATELTSLFKLLLVLEIDEVMQMNRSFIVLLQHKDTLIEFIEALYDYWRRLERYSVIYNSTEGTGIQKIKFIEANNDFTNLVLKVYRTIEERLMGHRQNVYRQLIVGANAGLVLNEIQWDFPMQYRGLRYPAFIESIVLTPPFITYPKRTKRDGIFEEVFINPLDGLYLDPNNWFVYPAKVGTALAYVYFHRDFMAQGVTMCNLFELAELEECKDRKPDLIYVYGNKDKEDRAVFYQDKENDIMIGYATYSENHDYFGYMKKMILTLYNVKMINEKKLPLHGAMIELTLKNGIQSNIVVIGDSGAGKSETLEAMRLMAEDEIKDMKTIFDDMGTLAIEKGEIRAYGTEIGAFVRLDDLDTGYAYRTIDRSIFMNPDKTNARIVIPVATYKDITTGRPVDMVLYANNYEEDGAEFEFFNNIDEAKDVFVRGARKAKGTTTETGLVESYFANPFGPVQLKEQTDPLIDKYFETLFKKGIKVGQIRTRLAVEGQEHIGPRKAAELLLDYIKKSTIKKV</sequence>
<proteinExistence type="predicted"/>
<protein>
    <recommendedName>
        <fullName evidence="3">Phosphoenolpyruvate carboxykinase</fullName>
    </recommendedName>
</protein>
<dbReference type="EMBL" id="ADMN01000077">
    <property type="protein sequence ID" value="EFF63516.1"/>
    <property type="molecule type" value="Genomic_DNA"/>
</dbReference>
<accession>A0ABP2I0K9</accession>
<name>A0ABP2I0K9_9FIRM</name>
<dbReference type="RefSeq" id="WP_006784965.1">
    <property type="nucleotide sequence ID" value="NZ_ADMN01000077.1"/>
</dbReference>
<reference evidence="1 2" key="1">
    <citation type="journal article" date="2011" name="J. Bacteriol.">
        <title>Draft Genome Sequence of Turicibacter sanguinis PC909, Isolated from Human Feces.</title>
        <authorList>
            <person name="Cuiv P.O."/>
            <person name="Klaassens E.S."/>
            <person name="Durkin A.S."/>
            <person name="Harkins D.M."/>
            <person name="Foster L."/>
            <person name="McCorrison J."/>
            <person name="Torralba M."/>
            <person name="Nelson K.E."/>
            <person name="Morrison M."/>
        </authorList>
    </citation>
    <scope>NUCLEOTIDE SEQUENCE [LARGE SCALE GENOMIC DNA]</scope>
    <source>
        <strain evidence="1 2">PC909</strain>
    </source>
</reference>
<keyword evidence="2" id="KW-1185">Reference proteome</keyword>